<comment type="caution">
    <text evidence="3">The sequence shown here is derived from an EMBL/GenBank/DDBJ whole genome shotgun (WGS) entry which is preliminary data.</text>
</comment>
<evidence type="ECO:0000256" key="1">
    <source>
        <dbReference type="SAM" id="MobiDB-lite"/>
    </source>
</evidence>
<organism evidence="3 4">
    <name type="scientific">Littorina saxatilis</name>
    <dbReference type="NCBI Taxonomy" id="31220"/>
    <lineage>
        <taxon>Eukaryota</taxon>
        <taxon>Metazoa</taxon>
        <taxon>Spiralia</taxon>
        <taxon>Lophotrochozoa</taxon>
        <taxon>Mollusca</taxon>
        <taxon>Gastropoda</taxon>
        <taxon>Caenogastropoda</taxon>
        <taxon>Littorinimorpha</taxon>
        <taxon>Littorinoidea</taxon>
        <taxon>Littorinidae</taxon>
        <taxon>Littorina</taxon>
    </lineage>
</organism>
<keyword evidence="2" id="KW-0732">Signal</keyword>
<dbReference type="AlphaFoldDB" id="A0AAN9BKQ0"/>
<keyword evidence="4" id="KW-1185">Reference proteome</keyword>
<feature type="chain" id="PRO_5042893341" evidence="2">
    <location>
        <begin position="21"/>
        <end position="128"/>
    </location>
</feature>
<reference evidence="3 4" key="1">
    <citation type="submission" date="2024-02" db="EMBL/GenBank/DDBJ databases">
        <title>Chromosome-scale genome assembly of the rough periwinkle Littorina saxatilis.</title>
        <authorList>
            <person name="De Jode A."/>
            <person name="Faria R."/>
            <person name="Formenti G."/>
            <person name="Sims Y."/>
            <person name="Smith T.P."/>
            <person name="Tracey A."/>
            <person name="Wood J.M.D."/>
            <person name="Zagrodzka Z.B."/>
            <person name="Johannesson K."/>
            <person name="Butlin R.K."/>
            <person name="Leder E.H."/>
        </authorList>
    </citation>
    <scope>NUCLEOTIDE SEQUENCE [LARGE SCALE GENOMIC DNA]</scope>
    <source>
        <strain evidence="3">Snail1</strain>
        <tissue evidence="3">Muscle</tissue>
    </source>
</reference>
<protein>
    <submittedName>
        <fullName evidence="3">Uncharacterized protein</fullName>
    </submittedName>
</protein>
<proteinExistence type="predicted"/>
<name>A0AAN9BKQ0_9CAEN</name>
<feature type="region of interest" description="Disordered" evidence="1">
    <location>
        <begin position="87"/>
        <end position="128"/>
    </location>
</feature>
<evidence type="ECO:0000313" key="4">
    <source>
        <dbReference type="Proteomes" id="UP001374579"/>
    </source>
</evidence>
<evidence type="ECO:0000313" key="3">
    <source>
        <dbReference type="EMBL" id="KAK7105040.1"/>
    </source>
</evidence>
<gene>
    <name evidence="3" type="ORF">V1264_019663</name>
</gene>
<feature type="compositionally biased region" description="Low complexity" evidence="1">
    <location>
        <begin position="94"/>
        <end position="108"/>
    </location>
</feature>
<feature type="signal peptide" evidence="2">
    <location>
        <begin position="1"/>
        <end position="20"/>
    </location>
</feature>
<sequence>MLLLAVVLSFLALGIHDTNAWFFDWGKGKQEGCTNQPTTPRNGQVFCKPSDRYKTCWAVCNPGYQFPDGSVQMEERCEWNTKEWNLSPITPDCRPQTSTPSPRRSTTPAFFPSRRSTFPRLSTPARRG</sequence>
<accession>A0AAN9BKQ0</accession>
<dbReference type="Proteomes" id="UP001374579">
    <property type="component" value="Unassembled WGS sequence"/>
</dbReference>
<evidence type="ECO:0000256" key="2">
    <source>
        <dbReference type="SAM" id="SignalP"/>
    </source>
</evidence>
<dbReference type="EMBL" id="JBAMIC010000008">
    <property type="protein sequence ID" value="KAK7105040.1"/>
    <property type="molecule type" value="Genomic_DNA"/>
</dbReference>